<reference evidence="4" key="1">
    <citation type="journal article" date="2011" name="Proc. Natl. Acad. Sci. U.S.A.">
        <title>Obligate biotrophy features unraveled by the genomic analysis of rust fungi.</title>
        <authorList>
            <person name="Duplessis S."/>
            <person name="Cuomo C.A."/>
            <person name="Lin Y.-C."/>
            <person name="Aerts A."/>
            <person name="Tisserant E."/>
            <person name="Veneault-Fourrey C."/>
            <person name="Joly D.L."/>
            <person name="Hacquard S."/>
            <person name="Amselem J."/>
            <person name="Cantarel B.L."/>
            <person name="Chiu R."/>
            <person name="Coutinho P.M."/>
            <person name="Feau N."/>
            <person name="Field M."/>
            <person name="Frey P."/>
            <person name="Gelhaye E."/>
            <person name="Goldberg J."/>
            <person name="Grabherr M.G."/>
            <person name="Kodira C.D."/>
            <person name="Kohler A."/>
            <person name="Kuees U."/>
            <person name="Lindquist E.A."/>
            <person name="Lucas S.M."/>
            <person name="Mago R."/>
            <person name="Mauceli E."/>
            <person name="Morin E."/>
            <person name="Murat C."/>
            <person name="Pangilinan J.L."/>
            <person name="Park R."/>
            <person name="Pearson M."/>
            <person name="Quesneville H."/>
            <person name="Rouhier N."/>
            <person name="Sakthikumar S."/>
            <person name="Salamov A.A."/>
            <person name="Schmutz J."/>
            <person name="Selles B."/>
            <person name="Shapiro H."/>
            <person name="Tanguay P."/>
            <person name="Tuskan G.A."/>
            <person name="Henrissat B."/>
            <person name="Van de Peer Y."/>
            <person name="Rouze P."/>
            <person name="Ellis J.G."/>
            <person name="Dodds P.N."/>
            <person name="Schein J.E."/>
            <person name="Zhong S."/>
            <person name="Hamelin R.C."/>
            <person name="Grigoriev I.V."/>
            <person name="Szabo L.J."/>
            <person name="Martin F."/>
        </authorList>
    </citation>
    <scope>NUCLEOTIDE SEQUENCE [LARGE SCALE GENOMIC DNA]</scope>
    <source>
        <strain evidence="4">CRL 75-36-700-3 / race SCCL</strain>
    </source>
</reference>
<feature type="compositionally biased region" description="Basic and acidic residues" evidence="1">
    <location>
        <begin position="56"/>
        <end position="78"/>
    </location>
</feature>
<dbReference type="VEuPathDB" id="FungiDB:PGTG_22797"/>
<dbReference type="Proteomes" id="UP000008783">
    <property type="component" value="Unassembled WGS sequence"/>
</dbReference>
<evidence type="ECO:0000256" key="1">
    <source>
        <dbReference type="SAM" id="MobiDB-lite"/>
    </source>
</evidence>
<sequence length="152" mass="16889">MFNLDHCWGILKDTPKWLATKQENDLKAKKSKEPKEPSLTPATDGTNPSSPPPDGPGKEDDGYNHGVLGDDSRPDGNKAAKRKRNEDLMLENVLKMQEEMVKVSQEQSIAVKAGMKLAANDHIMSTDLTGMGNKTKAYWKKKRRAILDCPDL</sequence>
<dbReference type="HOGENOM" id="CLU_111672_0_0_1"/>
<evidence type="ECO:0000313" key="4">
    <source>
        <dbReference type="Proteomes" id="UP000008783"/>
    </source>
</evidence>
<feature type="compositionally biased region" description="Basic and acidic residues" evidence="1">
    <location>
        <begin position="22"/>
        <end position="36"/>
    </location>
</feature>
<evidence type="ECO:0000259" key="2">
    <source>
        <dbReference type="Pfam" id="PF14303"/>
    </source>
</evidence>
<dbReference type="RefSeq" id="XP_003890873.1">
    <property type="nucleotide sequence ID" value="XM_003890824.1"/>
</dbReference>
<feature type="domain" description="No apical meristem-associated C-terminal" evidence="2">
    <location>
        <begin position="2"/>
        <end position="146"/>
    </location>
</feature>
<name>H6QVM6_PUCGT</name>
<dbReference type="InterPro" id="IPR029466">
    <property type="entry name" value="NAM-associated_C"/>
</dbReference>
<gene>
    <name evidence="3" type="ORF">PGTG_22797</name>
</gene>
<keyword evidence="4" id="KW-1185">Reference proteome</keyword>
<organism evidence="3 4">
    <name type="scientific">Puccinia graminis f. sp. tritici (strain CRL 75-36-700-3 / race SCCL)</name>
    <name type="common">Black stem rust fungus</name>
    <dbReference type="NCBI Taxonomy" id="418459"/>
    <lineage>
        <taxon>Eukaryota</taxon>
        <taxon>Fungi</taxon>
        <taxon>Dikarya</taxon>
        <taxon>Basidiomycota</taxon>
        <taxon>Pucciniomycotina</taxon>
        <taxon>Pucciniomycetes</taxon>
        <taxon>Pucciniales</taxon>
        <taxon>Pucciniaceae</taxon>
        <taxon>Puccinia</taxon>
    </lineage>
</organism>
<accession>H6QVM6</accession>
<protein>
    <recommendedName>
        <fullName evidence="2">No apical meristem-associated C-terminal domain-containing protein</fullName>
    </recommendedName>
</protein>
<feature type="region of interest" description="Disordered" evidence="1">
    <location>
        <begin position="13"/>
        <end position="86"/>
    </location>
</feature>
<dbReference type="OrthoDB" id="2505995at2759"/>
<evidence type="ECO:0000313" key="3">
    <source>
        <dbReference type="EMBL" id="EHS63382.1"/>
    </source>
</evidence>
<dbReference type="EMBL" id="DS989973">
    <property type="protein sequence ID" value="EHS63382.1"/>
    <property type="molecule type" value="Genomic_DNA"/>
</dbReference>
<dbReference type="AlphaFoldDB" id="H6QVM6"/>
<dbReference type="Pfam" id="PF14303">
    <property type="entry name" value="NAM-associated"/>
    <property type="match status" value="1"/>
</dbReference>
<dbReference type="GeneID" id="13541073"/>
<dbReference type="InParanoid" id="H6QVM6"/>
<dbReference type="KEGG" id="pgr:PGTG_22797"/>
<dbReference type="STRING" id="418459.H6QVM6"/>
<proteinExistence type="predicted"/>